<dbReference type="InterPro" id="IPR019257">
    <property type="entry name" value="MeTrfase_dom"/>
</dbReference>
<comment type="caution">
    <text evidence="4">The sequence shown here is derived from an EMBL/GenBank/DDBJ whole genome shotgun (WGS) entry which is preliminary data.</text>
</comment>
<organism evidence="4 5">
    <name type="scientific">Allomesorhizobium camelthorni</name>
    <dbReference type="NCBI Taxonomy" id="475069"/>
    <lineage>
        <taxon>Bacteria</taxon>
        <taxon>Pseudomonadati</taxon>
        <taxon>Pseudomonadota</taxon>
        <taxon>Alphaproteobacteria</taxon>
        <taxon>Hyphomicrobiales</taxon>
        <taxon>Phyllobacteriaceae</taxon>
        <taxon>Allomesorhizobium</taxon>
    </lineage>
</organism>
<dbReference type="InterPro" id="IPR029063">
    <property type="entry name" value="SAM-dependent_MTases_sf"/>
</dbReference>
<dbReference type="InterPro" id="IPR017804">
    <property type="entry name" value="MeTrfase_EgtD-like"/>
</dbReference>
<protein>
    <submittedName>
        <fullName evidence="4">L-histidine N(Alpha)-methyltransferase</fullName>
        <ecNumber evidence="4">2.1.1.44</ecNumber>
    </submittedName>
</protein>
<dbReference type="Gene3D" id="3.40.50.150">
    <property type="entry name" value="Vaccinia Virus protein VP39"/>
    <property type="match status" value="1"/>
</dbReference>
<dbReference type="Proteomes" id="UP001642900">
    <property type="component" value="Unassembled WGS sequence"/>
</dbReference>
<dbReference type="EMBL" id="JAAKZF010000119">
    <property type="protein sequence ID" value="NGO55679.1"/>
    <property type="molecule type" value="Genomic_DNA"/>
</dbReference>
<evidence type="ECO:0000313" key="5">
    <source>
        <dbReference type="Proteomes" id="UP001642900"/>
    </source>
</evidence>
<keyword evidence="5" id="KW-1185">Reference proteome</keyword>
<dbReference type="AlphaFoldDB" id="A0A6G4WM54"/>
<dbReference type="GO" id="GO:0032259">
    <property type="term" value="P:methylation"/>
    <property type="evidence" value="ECO:0007669"/>
    <property type="project" value="UniProtKB-KW"/>
</dbReference>
<dbReference type="GO" id="GO:0052706">
    <property type="term" value="F:L-histidine N(alpha)-methyltransferase activity"/>
    <property type="evidence" value="ECO:0007669"/>
    <property type="project" value="UniProtKB-EC"/>
</dbReference>
<evidence type="ECO:0000313" key="4">
    <source>
        <dbReference type="EMBL" id="NGO55679.1"/>
    </source>
</evidence>
<dbReference type="Pfam" id="PF10017">
    <property type="entry name" value="Methyltransf_33"/>
    <property type="match status" value="1"/>
</dbReference>
<reference evidence="4 5" key="1">
    <citation type="submission" date="2020-02" db="EMBL/GenBank/DDBJ databases">
        <title>Genome sequence of strain CCNWXJ40-4.</title>
        <authorList>
            <person name="Gao J."/>
            <person name="Sun J."/>
        </authorList>
    </citation>
    <scope>NUCLEOTIDE SEQUENCE [LARGE SCALE GENOMIC DNA]</scope>
    <source>
        <strain evidence="4 5">CCNWXJ 40-4</strain>
    </source>
</reference>
<dbReference type="InterPro" id="IPR051128">
    <property type="entry name" value="EgtD_Methyltrsf_superfamily"/>
</dbReference>
<keyword evidence="1 4" id="KW-0489">Methyltransferase</keyword>
<evidence type="ECO:0000256" key="2">
    <source>
        <dbReference type="ARBA" id="ARBA00022679"/>
    </source>
</evidence>
<dbReference type="RefSeq" id="WP_165034027.1">
    <property type="nucleotide sequence ID" value="NZ_JAAKZF010000119.1"/>
</dbReference>
<dbReference type="NCBIfam" id="TIGR03438">
    <property type="entry name" value="egtD_ergothio"/>
    <property type="match status" value="1"/>
</dbReference>
<keyword evidence="2 4" id="KW-0808">Transferase</keyword>
<dbReference type="SUPFAM" id="SSF53335">
    <property type="entry name" value="S-adenosyl-L-methionine-dependent methyltransferases"/>
    <property type="match status" value="1"/>
</dbReference>
<dbReference type="EC" id="2.1.1.44" evidence="4"/>
<dbReference type="PIRSF" id="PIRSF018005">
    <property type="entry name" value="UCP018005"/>
    <property type="match status" value="1"/>
</dbReference>
<feature type="domain" description="Histidine-specific methyltransferase SAM-dependent" evidence="3">
    <location>
        <begin position="16"/>
        <end position="315"/>
    </location>
</feature>
<gene>
    <name evidence="4" type="primary">egtD</name>
    <name evidence="4" type="ORF">G6N73_32440</name>
</gene>
<accession>A0A6G4WM54</accession>
<dbReference type="InterPro" id="IPR035094">
    <property type="entry name" value="EgtD"/>
</dbReference>
<name>A0A6G4WM54_9HYPH</name>
<dbReference type="PANTHER" id="PTHR43397:SF1">
    <property type="entry name" value="ERGOTHIONEINE BIOSYNTHESIS PROTEIN 1"/>
    <property type="match status" value="1"/>
</dbReference>
<evidence type="ECO:0000256" key="1">
    <source>
        <dbReference type="ARBA" id="ARBA00022603"/>
    </source>
</evidence>
<evidence type="ECO:0000259" key="3">
    <source>
        <dbReference type="Pfam" id="PF10017"/>
    </source>
</evidence>
<sequence>MHDLTAPLSHGDYNLFRSDVVEGLSRPQKTIPCRWLYDERGSDLFEEITRLEDYYPTRAETAILRARQPELQQFAGPGPILIEYGAGAGVKTELVLESLAEPRGYVPIDVAHEYLLQTAHRMERRFRSLWVRPVERDFMSAFEMPTGMPAGRRVGFFPGSTIGNLDAAEAEAFLSQMLRHVGPDGAAIVGVDLVKQVETLLRAYDDSKGVTAQFNLNLLARINRELGGDFRLDHFRHLAKWNDADRAVEMHLLSLTDQWASIGQRRFQFREGETIHTESSRKYDREGFGALAERAGWRVSQAWKDDKRLFCVFALSPLAERSPR</sequence>
<proteinExistence type="predicted"/>
<dbReference type="PANTHER" id="PTHR43397">
    <property type="entry name" value="ERGOTHIONEINE BIOSYNTHESIS PROTEIN 1"/>
    <property type="match status" value="1"/>
</dbReference>